<proteinExistence type="predicted"/>
<evidence type="ECO:0000256" key="1">
    <source>
        <dbReference type="SAM" id="MobiDB-lite"/>
    </source>
</evidence>
<accession>A0A0J9T6I8</accession>
<dbReference type="EMBL" id="KQ235106">
    <property type="protein sequence ID" value="KMZ90591.1"/>
    <property type="molecule type" value="Genomic_DNA"/>
</dbReference>
<dbReference type="AlphaFoldDB" id="A0A0J9T6I8"/>
<reference evidence="2 3" key="1">
    <citation type="submission" date="2011-08" db="EMBL/GenBank/DDBJ databases">
        <title>The Genome Sequence of Plasmodium vivax Mauritania I.</title>
        <authorList>
            <consortium name="The Broad Institute Genome Sequencing Platform"/>
            <consortium name="The Broad Institute Genome Sequencing Center for Infectious Disease"/>
            <person name="Neafsey D."/>
            <person name="Carlton J."/>
            <person name="Barnwell J."/>
            <person name="Collins W."/>
            <person name="Escalante A."/>
            <person name="Mullikin J."/>
            <person name="Saul A."/>
            <person name="Guigo R."/>
            <person name="Camara F."/>
            <person name="Young S.K."/>
            <person name="Zeng Q."/>
            <person name="Gargeya S."/>
            <person name="Fitzgerald M."/>
            <person name="Haas B."/>
            <person name="Abouelleil A."/>
            <person name="Alvarado L."/>
            <person name="Arachchi H.M."/>
            <person name="Berlin A."/>
            <person name="Brown A."/>
            <person name="Chapman S.B."/>
            <person name="Chen Z."/>
            <person name="Dunbar C."/>
            <person name="Freedman E."/>
            <person name="Gearin G."/>
            <person name="Gellesch M."/>
            <person name="Goldberg J."/>
            <person name="Griggs A."/>
            <person name="Gujja S."/>
            <person name="Heiman D."/>
            <person name="Howarth C."/>
            <person name="Larson L."/>
            <person name="Lui A."/>
            <person name="MacDonald P.J.P."/>
            <person name="Montmayeur A."/>
            <person name="Murphy C."/>
            <person name="Neiman D."/>
            <person name="Pearson M."/>
            <person name="Priest M."/>
            <person name="Roberts A."/>
            <person name="Saif S."/>
            <person name="Shea T."/>
            <person name="Shenoy N."/>
            <person name="Sisk P."/>
            <person name="Stolte C."/>
            <person name="Sykes S."/>
            <person name="Wortman J."/>
            <person name="Nusbaum C."/>
            <person name="Birren B."/>
        </authorList>
    </citation>
    <scope>NUCLEOTIDE SEQUENCE [LARGE SCALE GENOMIC DNA]</scope>
    <source>
        <strain evidence="2 3">Mauritania I</strain>
    </source>
</reference>
<dbReference type="Proteomes" id="UP000053776">
    <property type="component" value="Unassembled WGS sequence"/>
</dbReference>
<organism evidence="2 3">
    <name type="scientific">Plasmodium vivax Mauritania I</name>
    <dbReference type="NCBI Taxonomy" id="1035515"/>
    <lineage>
        <taxon>Eukaryota</taxon>
        <taxon>Sar</taxon>
        <taxon>Alveolata</taxon>
        <taxon>Apicomplexa</taxon>
        <taxon>Aconoidasida</taxon>
        <taxon>Haemosporida</taxon>
        <taxon>Plasmodiidae</taxon>
        <taxon>Plasmodium</taxon>
        <taxon>Plasmodium (Plasmodium)</taxon>
    </lineage>
</organism>
<protein>
    <submittedName>
        <fullName evidence="2">Uncharacterized protein</fullName>
    </submittedName>
</protein>
<gene>
    <name evidence="2" type="ORF">PVMG_05738</name>
</gene>
<evidence type="ECO:0000313" key="2">
    <source>
        <dbReference type="EMBL" id="KMZ90591.1"/>
    </source>
</evidence>
<feature type="non-terminal residue" evidence="2">
    <location>
        <position position="1"/>
    </location>
</feature>
<dbReference type="OrthoDB" id="10456057at2759"/>
<sequence length="261" mass="30504">YYNYDDYCFFKKKFDDAYSTSKEKSVNEDNIIIKSIHTKIKDRFIKLCAAIKDYLSHSDIKPLNGVTKTCNYINFYLRTELKDQKYYDKNDTFDNIKIFFQFDDKIKNNSCISNMKYIDDLIFNKMKKLYKLYDAYEAFCEQIDIHEDLSNCNTLSDVIDDFNGIIKSHKYPNSIYLFKELKKFKCLIEKNDLFTSGKCVSILPQLSTPQGDSTKDEVQCINQGQSEHRPGKFDVSPIHAMPMGEREPKEPLSVSQPSRSG</sequence>
<feature type="region of interest" description="Disordered" evidence="1">
    <location>
        <begin position="222"/>
        <end position="261"/>
    </location>
</feature>
<evidence type="ECO:0000313" key="3">
    <source>
        <dbReference type="Proteomes" id="UP000053776"/>
    </source>
</evidence>
<feature type="non-terminal residue" evidence="2">
    <location>
        <position position="261"/>
    </location>
</feature>
<name>A0A0J9T6I8_PLAVI</name>